<accession>A0A7I9VL49</accession>
<keyword evidence="3" id="KW-1185">Reference proteome</keyword>
<reference evidence="3" key="1">
    <citation type="journal article" date="2020" name="Appl. Environ. Microbiol.">
        <title>Diazotrophic Anaeromyxobacter Isolates from Soils.</title>
        <authorList>
            <person name="Masuda Y."/>
            <person name="Yamanaka H."/>
            <person name="Xu Z.X."/>
            <person name="Shiratori Y."/>
            <person name="Aono T."/>
            <person name="Amachi S."/>
            <person name="Senoo K."/>
            <person name="Itoh H."/>
        </authorList>
    </citation>
    <scope>NUCLEOTIDE SEQUENCE [LARGE SCALE GENOMIC DNA]</scope>
    <source>
        <strain evidence="3">R267</strain>
    </source>
</reference>
<dbReference type="Proteomes" id="UP000503640">
    <property type="component" value="Unassembled WGS sequence"/>
</dbReference>
<feature type="region of interest" description="Disordered" evidence="1">
    <location>
        <begin position="47"/>
        <end position="84"/>
    </location>
</feature>
<dbReference type="PROSITE" id="PS51318">
    <property type="entry name" value="TAT"/>
    <property type="match status" value="1"/>
</dbReference>
<name>A0A7I9VL49_9BACT</name>
<organism evidence="2 3">
    <name type="scientific">Anaeromyxobacter diazotrophicus</name>
    <dbReference type="NCBI Taxonomy" id="2590199"/>
    <lineage>
        <taxon>Bacteria</taxon>
        <taxon>Pseudomonadati</taxon>
        <taxon>Myxococcota</taxon>
        <taxon>Myxococcia</taxon>
        <taxon>Myxococcales</taxon>
        <taxon>Cystobacterineae</taxon>
        <taxon>Anaeromyxobacteraceae</taxon>
        <taxon>Anaeromyxobacter</taxon>
    </lineage>
</organism>
<proteinExistence type="predicted"/>
<evidence type="ECO:0000313" key="3">
    <source>
        <dbReference type="Proteomes" id="UP000503640"/>
    </source>
</evidence>
<sequence>MRRTSPSSSGPLALDRRRFLAGLGLGGALAAARLGGVARAVESAGKGEVLPAPVGGSAEPSAIPWLDKNGSHNQSPGPRAEPSSIFHFKGRIARANDFEGTGQDGQGNALPWGEPSTDFSFMDGVYWPTTRIERRGTFSHL</sequence>
<comment type="caution">
    <text evidence="2">The sequence shown here is derived from an EMBL/GenBank/DDBJ whole genome shotgun (WGS) entry which is preliminary data.</text>
</comment>
<evidence type="ECO:0000313" key="2">
    <source>
        <dbReference type="EMBL" id="GEJ57146.1"/>
    </source>
</evidence>
<gene>
    <name evidence="2" type="ORF">AMYX_18870</name>
</gene>
<dbReference type="InterPro" id="IPR006311">
    <property type="entry name" value="TAT_signal"/>
</dbReference>
<dbReference type="EMBL" id="BJTG01000004">
    <property type="protein sequence ID" value="GEJ57146.1"/>
    <property type="molecule type" value="Genomic_DNA"/>
</dbReference>
<protein>
    <submittedName>
        <fullName evidence="2">Uncharacterized protein</fullName>
    </submittedName>
</protein>
<dbReference type="RefSeq" id="WP_176064629.1">
    <property type="nucleotide sequence ID" value="NZ_BJTG01000004.1"/>
</dbReference>
<evidence type="ECO:0000256" key="1">
    <source>
        <dbReference type="SAM" id="MobiDB-lite"/>
    </source>
</evidence>
<dbReference type="AlphaFoldDB" id="A0A7I9VL49"/>